<evidence type="ECO:0000313" key="2">
    <source>
        <dbReference type="Proteomes" id="UP001148737"/>
    </source>
</evidence>
<sequence>MHLAVAVAAVAALAIGVSAHPDPYRDKLNRPTVHDNLDYLKLGMNQWLPETTYTLSEWNNGYMPEECKNIVTGKADGGGTQYNPNDFQIFDVHYDDCGEPWQFCHHRSSNSSIDTVARLFGKLPIQMRQWIRHVIDVPSQQGHAFEWNGSVIFFAADNSITVFAHETAHSLDLNGAYADHALSYSDRWWNEYDQDWQVPDPYSNSNGIEDVAQCTVVSVFDVNVPGGFPSVEPNWGGIEHQIHLIQAEARDAGEGNSILIPGHNKECTHRMPHSNPVPMNGNSKRGPAPDVRMRSNVTLIDTSKRVEKHSGCTLTW</sequence>
<proteinExistence type="predicted"/>
<gene>
    <name evidence="1" type="ORF">NLG97_g2944</name>
</gene>
<keyword evidence="2" id="KW-1185">Reference proteome</keyword>
<name>A0ACC1R2V7_9HYPO</name>
<organism evidence="1 2">
    <name type="scientific">Lecanicillium saksenae</name>
    <dbReference type="NCBI Taxonomy" id="468837"/>
    <lineage>
        <taxon>Eukaryota</taxon>
        <taxon>Fungi</taxon>
        <taxon>Dikarya</taxon>
        <taxon>Ascomycota</taxon>
        <taxon>Pezizomycotina</taxon>
        <taxon>Sordariomycetes</taxon>
        <taxon>Hypocreomycetidae</taxon>
        <taxon>Hypocreales</taxon>
        <taxon>Cordycipitaceae</taxon>
        <taxon>Lecanicillium</taxon>
    </lineage>
</organism>
<protein>
    <submittedName>
        <fullName evidence="1">Uncharacterized protein</fullName>
    </submittedName>
</protein>
<dbReference type="Proteomes" id="UP001148737">
    <property type="component" value="Unassembled WGS sequence"/>
</dbReference>
<evidence type="ECO:0000313" key="1">
    <source>
        <dbReference type="EMBL" id="KAJ3496057.1"/>
    </source>
</evidence>
<reference evidence="1" key="1">
    <citation type="submission" date="2022-07" db="EMBL/GenBank/DDBJ databases">
        <title>Genome Sequence of Lecanicillium saksenae.</title>
        <authorList>
            <person name="Buettner E."/>
        </authorList>
    </citation>
    <scope>NUCLEOTIDE SEQUENCE</scope>
    <source>
        <strain evidence="1">VT-O1</strain>
    </source>
</reference>
<accession>A0ACC1R2V7</accession>
<comment type="caution">
    <text evidence="1">The sequence shown here is derived from an EMBL/GenBank/DDBJ whole genome shotgun (WGS) entry which is preliminary data.</text>
</comment>
<dbReference type="EMBL" id="JANAKD010000224">
    <property type="protein sequence ID" value="KAJ3496057.1"/>
    <property type="molecule type" value="Genomic_DNA"/>
</dbReference>